<protein>
    <recommendedName>
        <fullName evidence="5">Ubiquitin-like protease family profile domain-containing protein</fullName>
    </recommendedName>
</protein>
<dbReference type="Gene3D" id="3.40.395.10">
    <property type="entry name" value="Adenoviral Proteinase, Chain A"/>
    <property type="match status" value="1"/>
</dbReference>
<feature type="compositionally biased region" description="Acidic residues" evidence="4">
    <location>
        <begin position="277"/>
        <end position="292"/>
    </location>
</feature>
<keyword evidence="3" id="KW-0378">Hydrolase</keyword>
<dbReference type="AlphaFoldDB" id="I0YZW4"/>
<keyword evidence="7" id="KW-1185">Reference proteome</keyword>
<dbReference type="RefSeq" id="XP_005648477.1">
    <property type="nucleotide sequence ID" value="XM_005648420.1"/>
</dbReference>
<dbReference type="STRING" id="574566.I0YZW4"/>
<dbReference type="Proteomes" id="UP000007264">
    <property type="component" value="Unassembled WGS sequence"/>
</dbReference>
<reference evidence="6 7" key="1">
    <citation type="journal article" date="2012" name="Genome Biol.">
        <title>The genome of the polar eukaryotic microalga coccomyxa subellipsoidea reveals traits of cold adaptation.</title>
        <authorList>
            <person name="Blanc G."/>
            <person name="Agarkova I."/>
            <person name="Grimwood J."/>
            <person name="Kuo A."/>
            <person name="Brueggeman A."/>
            <person name="Dunigan D."/>
            <person name="Gurnon J."/>
            <person name="Ladunga I."/>
            <person name="Lindquist E."/>
            <person name="Lucas S."/>
            <person name="Pangilinan J."/>
            <person name="Proschold T."/>
            <person name="Salamov A."/>
            <person name="Schmutz J."/>
            <person name="Weeks D."/>
            <person name="Yamada T."/>
            <person name="Claverie J.M."/>
            <person name="Grigoriev I."/>
            <person name="Van Etten J."/>
            <person name="Lomsadze A."/>
            <person name="Borodovsky M."/>
        </authorList>
    </citation>
    <scope>NUCLEOTIDE SEQUENCE [LARGE SCALE GENOMIC DNA]</scope>
    <source>
        <strain evidence="6 7">C-169</strain>
    </source>
</reference>
<feature type="region of interest" description="Disordered" evidence="4">
    <location>
        <begin position="114"/>
        <end position="156"/>
    </location>
</feature>
<dbReference type="KEGG" id="csl:COCSUDRAFT_62462"/>
<proteinExistence type="inferred from homology"/>
<dbReference type="eggNOG" id="KOG0779">
    <property type="taxonomic scope" value="Eukaryota"/>
</dbReference>
<feature type="compositionally biased region" description="Basic and acidic residues" evidence="4">
    <location>
        <begin position="215"/>
        <end position="227"/>
    </location>
</feature>
<dbReference type="SUPFAM" id="SSF54001">
    <property type="entry name" value="Cysteine proteinases"/>
    <property type="match status" value="1"/>
</dbReference>
<sequence>MSIANQPYELLANRVHKQFVVDPEITMGALNELEGKMDAIRTHKNTLTDEELEKAYRELGDQELETNLTSMRRTLHQVILRAPDGGAKAPERVRRMPQRPMMSQGAKQVVAVQTGPGRRRQTGAVVPAAPQSGSRPGSLKGELQQQQHGKEKALSGQECLSCNRHRSNGEEYPGVGYICDECHDAQGAGGSGADQGRRRTREAATSYIEEDDFDPDTRNYRQPRLKEGGLPTNNFYGKMDASGPARPQSRGAAQDSGEQTFSRTRQGAATRKRIVEQDNEPITLDDTDDEEAGPGPGSLADAAQPRRSQRSNAFKGPMQRFEGLKALYPPCGGPGAVEITPADMARLNPEEFLNDTIIDFFMRHIWEHLPEEVKARCYFFNSFFWKKLTEKSGLSSTLDNGPRGPVAAANHERVKKWTKGLDIFAMDFLFVPIHDHLHWSLLIVCNPGADPEDTSRTPCMLHLDSMTGMHHPSCLLHIHDV</sequence>
<feature type="domain" description="Ubiquitin-like protease family profile" evidence="5">
    <location>
        <begin position="337"/>
        <end position="481"/>
    </location>
</feature>
<evidence type="ECO:0000313" key="6">
    <source>
        <dbReference type="EMBL" id="EIE23933.1"/>
    </source>
</evidence>
<feature type="region of interest" description="Disordered" evidence="4">
    <location>
        <begin position="187"/>
        <end position="311"/>
    </location>
</feature>
<dbReference type="GeneID" id="17041931"/>
<dbReference type="Pfam" id="PF02902">
    <property type="entry name" value="Peptidase_C48"/>
    <property type="match status" value="1"/>
</dbReference>
<dbReference type="PANTHER" id="PTHR47764:SF2">
    <property type="entry name" value="UBIQUITIN-LIKE PROTEASE FAMILY PROFILE DOMAIN-CONTAINING PROTEIN"/>
    <property type="match status" value="1"/>
</dbReference>
<feature type="compositionally biased region" description="Polar residues" evidence="4">
    <location>
        <begin position="256"/>
        <end position="267"/>
    </location>
</feature>
<dbReference type="GO" id="GO:0008234">
    <property type="term" value="F:cysteine-type peptidase activity"/>
    <property type="evidence" value="ECO:0007669"/>
    <property type="project" value="InterPro"/>
</dbReference>
<evidence type="ECO:0000256" key="2">
    <source>
        <dbReference type="ARBA" id="ARBA00022670"/>
    </source>
</evidence>
<dbReference type="InterPro" id="IPR038765">
    <property type="entry name" value="Papain-like_cys_pep_sf"/>
</dbReference>
<evidence type="ECO:0000313" key="7">
    <source>
        <dbReference type="Proteomes" id="UP000007264"/>
    </source>
</evidence>
<evidence type="ECO:0000256" key="4">
    <source>
        <dbReference type="SAM" id="MobiDB-lite"/>
    </source>
</evidence>
<dbReference type="InterPro" id="IPR003653">
    <property type="entry name" value="Peptidase_C48_C"/>
</dbReference>
<dbReference type="PROSITE" id="PS50600">
    <property type="entry name" value="ULP_PROTEASE"/>
    <property type="match status" value="1"/>
</dbReference>
<accession>I0YZW4</accession>
<evidence type="ECO:0000256" key="3">
    <source>
        <dbReference type="ARBA" id="ARBA00022801"/>
    </source>
</evidence>
<keyword evidence="2" id="KW-0645">Protease</keyword>
<name>I0YZW4_COCSC</name>
<comment type="caution">
    <text evidence="6">The sequence shown here is derived from an EMBL/GenBank/DDBJ whole genome shotgun (WGS) entry which is preliminary data.</text>
</comment>
<evidence type="ECO:0000256" key="1">
    <source>
        <dbReference type="ARBA" id="ARBA00005234"/>
    </source>
</evidence>
<comment type="similarity">
    <text evidence="1">Belongs to the peptidase C48 family.</text>
</comment>
<gene>
    <name evidence="6" type="ORF">COCSUDRAFT_62462</name>
</gene>
<dbReference type="OrthoDB" id="568156at2759"/>
<dbReference type="GO" id="GO:0006508">
    <property type="term" value="P:proteolysis"/>
    <property type="evidence" value="ECO:0007669"/>
    <property type="project" value="UniProtKB-KW"/>
</dbReference>
<dbReference type="PANTHER" id="PTHR47764">
    <property type="entry name" value="UBIQUITIN-LIKE-SPECIFIC PROTEASE 2B-RELATED"/>
    <property type="match status" value="1"/>
</dbReference>
<organism evidence="6 7">
    <name type="scientific">Coccomyxa subellipsoidea (strain C-169)</name>
    <name type="common">Green microalga</name>
    <dbReference type="NCBI Taxonomy" id="574566"/>
    <lineage>
        <taxon>Eukaryota</taxon>
        <taxon>Viridiplantae</taxon>
        <taxon>Chlorophyta</taxon>
        <taxon>core chlorophytes</taxon>
        <taxon>Trebouxiophyceae</taxon>
        <taxon>Trebouxiophyceae incertae sedis</taxon>
        <taxon>Coccomyxaceae</taxon>
        <taxon>Coccomyxa</taxon>
        <taxon>Coccomyxa subellipsoidea</taxon>
    </lineage>
</organism>
<dbReference type="MEROPS" id="C48.004"/>
<evidence type="ECO:0000259" key="5">
    <source>
        <dbReference type="PROSITE" id="PS50600"/>
    </source>
</evidence>
<dbReference type="EMBL" id="AGSI01000006">
    <property type="protein sequence ID" value="EIE23933.1"/>
    <property type="molecule type" value="Genomic_DNA"/>
</dbReference>